<proteinExistence type="predicted"/>
<accession>A0A0B7JWA5</accession>
<evidence type="ECO:0000313" key="1">
    <source>
        <dbReference type="EMBL" id="CEO49293.1"/>
    </source>
</evidence>
<name>A0A0B7JWA5_BIOOC</name>
<reference evidence="1" key="1">
    <citation type="submission" date="2015-01" db="EMBL/GenBank/DDBJ databases">
        <authorList>
            <person name="Durling Mikael"/>
        </authorList>
    </citation>
    <scope>NUCLEOTIDE SEQUENCE</scope>
</reference>
<dbReference type="EMBL" id="CDPU01000013">
    <property type="protein sequence ID" value="CEO49293.1"/>
    <property type="molecule type" value="Genomic_DNA"/>
</dbReference>
<sequence length="78" mass="8773">MRSSCAPAVRDRCWLVFCSESLRLSRACDSSRESRCLMMRSFSFTSALAVSNSRTVFSNSRCILAIDCNTYQQTEKSG</sequence>
<organism evidence="1">
    <name type="scientific">Bionectria ochroleuca</name>
    <name type="common">Gliocladium roseum</name>
    <dbReference type="NCBI Taxonomy" id="29856"/>
    <lineage>
        <taxon>Eukaryota</taxon>
        <taxon>Fungi</taxon>
        <taxon>Dikarya</taxon>
        <taxon>Ascomycota</taxon>
        <taxon>Pezizomycotina</taxon>
        <taxon>Sordariomycetes</taxon>
        <taxon>Hypocreomycetidae</taxon>
        <taxon>Hypocreales</taxon>
        <taxon>Bionectriaceae</taxon>
        <taxon>Clonostachys</taxon>
    </lineage>
</organism>
<feature type="non-terminal residue" evidence="1">
    <location>
        <position position="78"/>
    </location>
</feature>
<gene>
    <name evidence="1" type="ORF">BN869_000005350_1</name>
</gene>
<dbReference type="AlphaFoldDB" id="A0A0B7JWA5"/>
<protein>
    <submittedName>
        <fullName evidence="1">Uncharacterized protein</fullName>
    </submittedName>
</protein>